<dbReference type="EMBL" id="JACVEL010000033">
    <property type="protein sequence ID" value="MBC9814006.1"/>
    <property type="molecule type" value="Genomic_DNA"/>
</dbReference>
<dbReference type="InterPro" id="IPR023828">
    <property type="entry name" value="Peptidase_S8_Ser-AS"/>
</dbReference>
<organism evidence="6 7">
    <name type="scientific">Taishania pollutisoli</name>
    <dbReference type="NCBI Taxonomy" id="2766479"/>
    <lineage>
        <taxon>Bacteria</taxon>
        <taxon>Pseudomonadati</taxon>
        <taxon>Bacteroidota</taxon>
        <taxon>Flavobacteriia</taxon>
        <taxon>Flavobacteriales</taxon>
        <taxon>Crocinitomicaceae</taxon>
        <taxon>Taishania</taxon>
    </lineage>
</organism>
<dbReference type="InterPro" id="IPR036852">
    <property type="entry name" value="Peptidase_S8/S53_dom_sf"/>
</dbReference>
<keyword evidence="2 4" id="KW-0378">Hydrolase</keyword>
<dbReference type="Pfam" id="PF00082">
    <property type="entry name" value="Peptidase_S8"/>
    <property type="match status" value="1"/>
</dbReference>
<protein>
    <submittedName>
        <fullName evidence="6">S8 family serine peptidase</fullName>
    </submittedName>
</protein>
<dbReference type="GO" id="GO:0016485">
    <property type="term" value="P:protein processing"/>
    <property type="evidence" value="ECO:0007669"/>
    <property type="project" value="TreeGrafter"/>
</dbReference>
<feature type="active site" description="Charge relay system" evidence="4">
    <location>
        <position position="197"/>
    </location>
</feature>
<dbReference type="SUPFAM" id="SSF52743">
    <property type="entry name" value="Subtilisin-like"/>
    <property type="match status" value="1"/>
</dbReference>
<keyword evidence="7" id="KW-1185">Reference proteome</keyword>
<dbReference type="PANTHER" id="PTHR42884:SF14">
    <property type="entry name" value="NEUROENDOCRINE CONVERTASE 1"/>
    <property type="match status" value="1"/>
</dbReference>
<evidence type="ECO:0000259" key="5">
    <source>
        <dbReference type="Pfam" id="PF00082"/>
    </source>
</evidence>
<gene>
    <name evidence="6" type="ORF">H9Y05_16135</name>
</gene>
<dbReference type="AlphaFoldDB" id="A0A8J6TYE8"/>
<dbReference type="PANTHER" id="PTHR42884">
    <property type="entry name" value="PROPROTEIN CONVERTASE SUBTILISIN/KEXIN-RELATED"/>
    <property type="match status" value="1"/>
</dbReference>
<evidence type="ECO:0000256" key="2">
    <source>
        <dbReference type="ARBA" id="ARBA00022801"/>
    </source>
</evidence>
<feature type="non-terminal residue" evidence="6">
    <location>
        <position position="1"/>
    </location>
</feature>
<feature type="non-terminal residue" evidence="6">
    <location>
        <position position="584"/>
    </location>
</feature>
<comment type="caution">
    <text evidence="6">The sequence shown here is derived from an EMBL/GenBank/DDBJ whole genome shotgun (WGS) entry which is preliminary data.</text>
</comment>
<sequence length="584" mass="63738">FQLFTVRRSSLFILYLFMLSVTTHICSQELPKHYVVRFNHSLLNPDAVNNAELREGKLTAFLNGRGKKTADSLKKNGLDFGSLVVSKLFPEWNTTDTISISRQGNTVWIPPFWATFLVSVPEGYHPVRFFETMRRAHPLTVYIDPPLTVNWLGVPDDTLYNYQQSLLDTADFVGGINVESAWEIETGKRHIKVGIFDSGVDSSHQDIRLLTGETHWTIGSDPIGRWGSDVVGHGTSVAGIIGARRNNTTGVAGIAAGSGHDTTGVSLLDFKVGGHPSEVVSDFDGNMVSAGIINAARSVGSYYDWSNVMGSNFEEGNEYIAGHMPGYGVHLNNHSYSISFEQPRDEERDLTGDPPTGWGEVYLPACHLCDEAYLFALQNGVINVIARGNGTNYSLDPTTISSNNIPQRYDDSWVISVGASGTDGKRLIDTGNTGPESNAPGEQWYSAIGLNMDLLAPGSLSNVATLRSSGMLPDAPDLYQKFSGTSAAAPHVTGVIALMLSYYNKPCYSNQNLAPADVEYILQKSATDIGTVGYDDTSGHGRLDALKALQLIEYPKYQIIHPQSAPTQIELVEHDTIHIYLDDP</sequence>
<feature type="active site" description="Charge relay system" evidence="4">
    <location>
        <position position="486"/>
    </location>
</feature>
<evidence type="ECO:0000313" key="6">
    <source>
        <dbReference type="EMBL" id="MBC9814006.1"/>
    </source>
</evidence>
<name>A0A8J6TYE8_9FLAO</name>
<keyword evidence="3 4" id="KW-0720">Serine protease</keyword>
<evidence type="ECO:0000313" key="7">
    <source>
        <dbReference type="Proteomes" id="UP000652681"/>
    </source>
</evidence>
<dbReference type="InterPro" id="IPR015500">
    <property type="entry name" value="Peptidase_S8_subtilisin-rel"/>
</dbReference>
<keyword evidence="1 4" id="KW-0645">Protease</keyword>
<dbReference type="PROSITE" id="PS00138">
    <property type="entry name" value="SUBTILASE_SER"/>
    <property type="match status" value="1"/>
</dbReference>
<dbReference type="PROSITE" id="PS00137">
    <property type="entry name" value="SUBTILASE_HIS"/>
    <property type="match status" value="1"/>
</dbReference>
<accession>A0A8J6TYE8</accession>
<evidence type="ECO:0000256" key="1">
    <source>
        <dbReference type="ARBA" id="ARBA00022670"/>
    </source>
</evidence>
<dbReference type="Proteomes" id="UP000652681">
    <property type="component" value="Unassembled WGS sequence"/>
</dbReference>
<evidence type="ECO:0000256" key="3">
    <source>
        <dbReference type="ARBA" id="ARBA00022825"/>
    </source>
</evidence>
<dbReference type="InterPro" id="IPR000209">
    <property type="entry name" value="Peptidase_S8/S53_dom"/>
</dbReference>
<proteinExistence type="inferred from homology"/>
<dbReference type="GO" id="GO:0004252">
    <property type="term" value="F:serine-type endopeptidase activity"/>
    <property type="evidence" value="ECO:0007669"/>
    <property type="project" value="UniProtKB-UniRule"/>
</dbReference>
<evidence type="ECO:0000256" key="4">
    <source>
        <dbReference type="PROSITE-ProRule" id="PRU01240"/>
    </source>
</evidence>
<comment type="similarity">
    <text evidence="4">Belongs to the peptidase S8 family.</text>
</comment>
<feature type="domain" description="Peptidase S8/S53" evidence="5">
    <location>
        <begin position="189"/>
        <end position="541"/>
    </location>
</feature>
<dbReference type="Gene3D" id="3.40.50.200">
    <property type="entry name" value="Peptidase S8/S53 domain"/>
    <property type="match status" value="1"/>
</dbReference>
<feature type="active site" description="Charge relay system" evidence="4">
    <location>
        <position position="233"/>
    </location>
</feature>
<dbReference type="GO" id="GO:0016020">
    <property type="term" value="C:membrane"/>
    <property type="evidence" value="ECO:0007669"/>
    <property type="project" value="TreeGrafter"/>
</dbReference>
<reference evidence="6" key="1">
    <citation type="submission" date="2020-09" db="EMBL/GenBank/DDBJ databases">
        <title>Taishania pollutisoli gen. nov., sp. nov., Isolated from Tetrabromobisphenol A-Contaminated Soil.</title>
        <authorList>
            <person name="Chen Q."/>
        </authorList>
    </citation>
    <scope>NUCLEOTIDE SEQUENCE</scope>
    <source>
        <strain evidence="6">CZZ-1</strain>
    </source>
</reference>
<dbReference type="RefSeq" id="WP_216714894.1">
    <property type="nucleotide sequence ID" value="NZ_JACVEL010000033.1"/>
</dbReference>
<dbReference type="PROSITE" id="PS51892">
    <property type="entry name" value="SUBTILASE"/>
    <property type="match status" value="1"/>
</dbReference>
<dbReference type="InterPro" id="IPR022398">
    <property type="entry name" value="Peptidase_S8_His-AS"/>
</dbReference>
<dbReference type="PRINTS" id="PR00723">
    <property type="entry name" value="SUBTILISIN"/>
</dbReference>